<dbReference type="EMBL" id="KI925461">
    <property type="protein sequence ID" value="ETW79226.1"/>
    <property type="molecule type" value="Genomic_DNA"/>
</dbReference>
<dbReference type="InParanoid" id="W4K2A9"/>
<dbReference type="OrthoDB" id="10589697at2759"/>
<gene>
    <name evidence="1" type="ORF">HETIRDRAFT_104504</name>
</gene>
<protein>
    <submittedName>
        <fullName evidence="1">Uncharacterized protein</fullName>
    </submittedName>
</protein>
<name>W4K2A9_HETIT</name>
<dbReference type="RefSeq" id="XP_009549478.1">
    <property type="nucleotide sequence ID" value="XM_009551183.1"/>
</dbReference>
<proteinExistence type="predicted"/>
<evidence type="ECO:0000313" key="2">
    <source>
        <dbReference type="Proteomes" id="UP000030671"/>
    </source>
</evidence>
<dbReference type="AlphaFoldDB" id="W4K2A9"/>
<keyword evidence="2" id="KW-1185">Reference proteome</keyword>
<dbReference type="KEGG" id="hir:HETIRDRAFT_104504"/>
<reference evidence="1 2" key="1">
    <citation type="journal article" date="2012" name="New Phytol.">
        <title>Insight into trade-off between wood decay and parasitism from the genome of a fungal forest pathogen.</title>
        <authorList>
            <person name="Olson A."/>
            <person name="Aerts A."/>
            <person name="Asiegbu F."/>
            <person name="Belbahri L."/>
            <person name="Bouzid O."/>
            <person name="Broberg A."/>
            <person name="Canback B."/>
            <person name="Coutinho P.M."/>
            <person name="Cullen D."/>
            <person name="Dalman K."/>
            <person name="Deflorio G."/>
            <person name="van Diepen L.T."/>
            <person name="Dunand C."/>
            <person name="Duplessis S."/>
            <person name="Durling M."/>
            <person name="Gonthier P."/>
            <person name="Grimwood J."/>
            <person name="Fossdal C.G."/>
            <person name="Hansson D."/>
            <person name="Henrissat B."/>
            <person name="Hietala A."/>
            <person name="Himmelstrand K."/>
            <person name="Hoffmeister D."/>
            <person name="Hogberg N."/>
            <person name="James T.Y."/>
            <person name="Karlsson M."/>
            <person name="Kohler A."/>
            <person name="Kues U."/>
            <person name="Lee Y.H."/>
            <person name="Lin Y.C."/>
            <person name="Lind M."/>
            <person name="Lindquist E."/>
            <person name="Lombard V."/>
            <person name="Lucas S."/>
            <person name="Lunden K."/>
            <person name="Morin E."/>
            <person name="Murat C."/>
            <person name="Park J."/>
            <person name="Raffaello T."/>
            <person name="Rouze P."/>
            <person name="Salamov A."/>
            <person name="Schmutz J."/>
            <person name="Solheim H."/>
            <person name="Stahlberg J."/>
            <person name="Velez H."/>
            <person name="de Vries R.P."/>
            <person name="Wiebenga A."/>
            <person name="Woodward S."/>
            <person name="Yakovlev I."/>
            <person name="Garbelotto M."/>
            <person name="Martin F."/>
            <person name="Grigoriev I.V."/>
            <person name="Stenlid J."/>
        </authorList>
    </citation>
    <scope>NUCLEOTIDE SEQUENCE [LARGE SCALE GENOMIC DNA]</scope>
    <source>
        <strain evidence="1 2">TC 32-1</strain>
    </source>
</reference>
<sequence>MESLLTDFDNIIASVPSHEGVEALTVPTSEEESILYMLGFRYLGCMFPPQTAFRITQHLRNNDYQDELVNSDYGPVVEQHCFVPYIGQRREEQATSQLEDPVYFNGRIGVRLADEFKGDLDSVPNVDEPSALHGRSTVKLMIDIAFAKEASKEKPCQLQLRNGQGNPVTLRKLIEFIKRRIGKYLESDSVSIPLTSNDLIRRTLRL</sequence>
<organism evidence="1 2">
    <name type="scientific">Heterobasidion irregulare (strain TC 32-1)</name>
    <dbReference type="NCBI Taxonomy" id="747525"/>
    <lineage>
        <taxon>Eukaryota</taxon>
        <taxon>Fungi</taxon>
        <taxon>Dikarya</taxon>
        <taxon>Basidiomycota</taxon>
        <taxon>Agaricomycotina</taxon>
        <taxon>Agaricomycetes</taxon>
        <taxon>Russulales</taxon>
        <taxon>Bondarzewiaceae</taxon>
        <taxon>Heterobasidion</taxon>
        <taxon>Heterobasidion annosum species complex</taxon>
    </lineage>
</organism>
<dbReference type="Proteomes" id="UP000030671">
    <property type="component" value="Unassembled WGS sequence"/>
</dbReference>
<dbReference type="HOGENOM" id="CLU_1332076_0_0_1"/>
<evidence type="ECO:0000313" key="1">
    <source>
        <dbReference type="EMBL" id="ETW79226.1"/>
    </source>
</evidence>
<accession>W4K2A9</accession>
<dbReference type="GeneID" id="20666005"/>